<dbReference type="RefSeq" id="WP_064063053.1">
    <property type="nucleotide sequence ID" value="NZ_LPZN01000007.1"/>
</dbReference>
<dbReference type="Gene3D" id="3.40.50.850">
    <property type="entry name" value="Isochorismatase-like"/>
    <property type="match status" value="1"/>
</dbReference>
<dbReference type="Pfam" id="PF00857">
    <property type="entry name" value="Isochorismatase"/>
    <property type="match status" value="1"/>
</dbReference>
<evidence type="ECO:0000313" key="3">
    <source>
        <dbReference type="EMBL" id="SUE14539.1"/>
    </source>
</evidence>
<dbReference type="InterPro" id="IPR000868">
    <property type="entry name" value="Isochorismatase-like_dom"/>
</dbReference>
<reference evidence="3 4" key="1">
    <citation type="submission" date="2018-06" db="EMBL/GenBank/DDBJ databases">
        <authorList>
            <consortium name="Pathogen Informatics"/>
            <person name="Doyle S."/>
        </authorList>
    </citation>
    <scope>NUCLEOTIDE SEQUENCE [LARGE SCALE GENOMIC DNA]</scope>
    <source>
        <strain evidence="3 4">NCTC13296</strain>
    </source>
</reference>
<dbReference type="GO" id="GO:0016787">
    <property type="term" value="F:hydrolase activity"/>
    <property type="evidence" value="ECO:0007669"/>
    <property type="project" value="UniProtKB-KW"/>
</dbReference>
<dbReference type="AlphaFoldDB" id="A0A379LWX7"/>
<dbReference type="PANTHER" id="PTHR43540:SF6">
    <property type="entry name" value="ISOCHORISMATASE-LIKE DOMAIN-CONTAINING PROTEIN"/>
    <property type="match status" value="1"/>
</dbReference>
<proteinExistence type="predicted"/>
<name>A0A379LWX7_9NOCA</name>
<keyword evidence="4" id="KW-1185">Reference proteome</keyword>
<dbReference type="EMBL" id="UGVI01000001">
    <property type="protein sequence ID" value="SUE14539.1"/>
    <property type="molecule type" value="Genomic_DNA"/>
</dbReference>
<keyword evidence="1 3" id="KW-0378">Hydrolase</keyword>
<evidence type="ECO:0000256" key="1">
    <source>
        <dbReference type="ARBA" id="ARBA00022801"/>
    </source>
</evidence>
<dbReference type="CDD" id="cd00431">
    <property type="entry name" value="cysteine_hydrolases"/>
    <property type="match status" value="1"/>
</dbReference>
<organism evidence="3 4">
    <name type="scientific">Rhodococcus gordoniae</name>
    <dbReference type="NCBI Taxonomy" id="223392"/>
    <lineage>
        <taxon>Bacteria</taxon>
        <taxon>Bacillati</taxon>
        <taxon>Actinomycetota</taxon>
        <taxon>Actinomycetes</taxon>
        <taxon>Mycobacteriales</taxon>
        <taxon>Nocardiaceae</taxon>
        <taxon>Rhodococcus</taxon>
    </lineage>
</organism>
<dbReference type="OrthoDB" id="9814140at2"/>
<accession>A0A379LWX7</accession>
<evidence type="ECO:0000313" key="4">
    <source>
        <dbReference type="Proteomes" id="UP000254569"/>
    </source>
</evidence>
<gene>
    <name evidence="3" type="primary">rutB</name>
    <name evidence="3" type="ORF">NCTC13296_01384</name>
</gene>
<evidence type="ECO:0000259" key="2">
    <source>
        <dbReference type="Pfam" id="PF00857"/>
    </source>
</evidence>
<dbReference type="Proteomes" id="UP000254569">
    <property type="component" value="Unassembled WGS sequence"/>
</dbReference>
<feature type="domain" description="Isochorismatase-like" evidence="2">
    <location>
        <begin position="13"/>
        <end position="200"/>
    </location>
</feature>
<dbReference type="InterPro" id="IPR036380">
    <property type="entry name" value="Isochorismatase-like_sf"/>
</dbReference>
<dbReference type="PANTHER" id="PTHR43540">
    <property type="entry name" value="PEROXYUREIDOACRYLATE/UREIDOACRYLATE AMIDOHYDROLASE-RELATED"/>
    <property type="match status" value="1"/>
</dbReference>
<dbReference type="SUPFAM" id="SSF52499">
    <property type="entry name" value="Isochorismatase-like hydrolases"/>
    <property type="match status" value="1"/>
</dbReference>
<protein>
    <submittedName>
        <fullName evidence="3">Isochorismatase</fullName>
        <ecNumber evidence="3">3.5.1.-</ecNumber>
    </submittedName>
</protein>
<dbReference type="EC" id="3.5.1.-" evidence="3"/>
<sequence length="215" mass="22967">MNESGFRYDPQRCALVVIDMQNDFCSPDGALAGCGFDVSAAVTMTPRLAELIAGARRAGVPVVWISTEHDETTDSPQWLGRVGDGPDTARTGLTCRPGTVGVEFYGVRPAPGEPVIVKHRFSAFVGTELDRVLRSRGIESLLFTGVATEICVESSLRSALFHEYWVSLVEDCTASYSPAAHAASVSVVAQNFGTVVTADDLASVWLARPVTTSAR</sequence>
<dbReference type="InterPro" id="IPR050272">
    <property type="entry name" value="Isochorismatase-like_hydrls"/>
</dbReference>